<keyword evidence="2" id="KW-1185">Reference proteome</keyword>
<comment type="caution">
    <text evidence="1">The sequence shown here is derived from an EMBL/GenBank/DDBJ whole genome shotgun (WGS) entry which is preliminary data.</text>
</comment>
<dbReference type="Proteomes" id="UP000641954">
    <property type="component" value="Unassembled WGS sequence"/>
</dbReference>
<sequence>MTRRSPLLRIEGGSPLFLYSQHYFNQRRDSRLWIRFAESPLFWRKKPGFFDEYQQLSVGCDRRNPVSEWLRRDRLSGRLASGDET</sequence>
<evidence type="ECO:0000313" key="1">
    <source>
        <dbReference type="EMBL" id="MBD2542776.1"/>
    </source>
</evidence>
<dbReference type="EMBL" id="JACJSK010000003">
    <property type="protein sequence ID" value="MBD2542776.1"/>
    <property type="molecule type" value="Genomic_DNA"/>
</dbReference>
<organism evidence="1 2">
    <name type="scientific">Planktothricoides raciborskii FACHB-1370</name>
    <dbReference type="NCBI Taxonomy" id="2949576"/>
    <lineage>
        <taxon>Bacteria</taxon>
        <taxon>Bacillati</taxon>
        <taxon>Cyanobacteriota</taxon>
        <taxon>Cyanophyceae</taxon>
        <taxon>Oscillatoriophycideae</taxon>
        <taxon>Oscillatoriales</taxon>
        <taxon>Oscillatoriaceae</taxon>
        <taxon>Planktothricoides</taxon>
    </lineage>
</organism>
<accession>A0ABR8EAY4</accession>
<name>A0ABR8EAY4_9CYAN</name>
<reference evidence="1 2" key="1">
    <citation type="journal article" date="2020" name="ISME J.">
        <title>Comparative genomics reveals insights into cyanobacterial evolution and habitat adaptation.</title>
        <authorList>
            <person name="Chen M.Y."/>
            <person name="Teng W.K."/>
            <person name="Zhao L."/>
            <person name="Hu C.X."/>
            <person name="Zhou Y.K."/>
            <person name="Han B.P."/>
            <person name="Song L.R."/>
            <person name="Shu W.S."/>
        </authorList>
    </citation>
    <scope>NUCLEOTIDE SEQUENCE [LARGE SCALE GENOMIC DNA]</scope>
    <source>
        <strain evidence="1 2">FACHB-1370</strain>
    </source>
</reference>
<dbReference type="RefSeq" id="WP_190877084.1">
    <property type="nucleotide sequence ID" value="NZ_JACJSK010000003.1"/>
</dbReference>
<evidence type="ECO:0000313" key="2">
    <source>
        <dbReference type="Proteomes" id="UP000641954"/>
    </source>
</evidence>
<protein>
    <submittedName>
        <fullName evidence="1">Uncharacterized protein</fullName>
    </submittedName>
</protein>
<proteinExistence type="predicted"/>
<gene>
    <name evidence="1" type="ORF">H6G72_02655</name>
</gene>